<proteinExistence type="predicted"/>
<gene>
    <name evidence="1" type="ORF">GCM10023322_06670</name>
</gene>
<evidence type="ECO:0000313" key="2">
    <source>
        <dbReference type="Proteomes" id="UP001501570"/>
    </source>
</evidence>
<name>A0ABP9RJ60_9ACTN</name>
<protein>
    <submittedName>
        <fullName evidence="1">Uncharacterized protein</fullName>
    </submittedName>
</protein>
<sequence>MNDEQLARVGNIVDPDYRHVTKHISAGPPLVLPDTYLKWYHVRREDQVIDPAVTEQARTFLSEEVAGGRLPISGDLGFVIQHLSGDYIHLLLVCTWRGNNEMWETVYLKDIRRDGPFGPMSSSTHRGVMCVWEFGAVAHEHQAWTRYLRSDRGAADKRAYAESLFTGTI</sequence>
<reference evidence="2" key="1">
    <citation type="journal article" date="2019" name="Int. J. Syst. Evol. Microbiol.">
        <title>The Global Catalogue of Microorganisms (GCM) 10K type strain sequencing project: providing services to taxonomists for standard genome sequencing and annotation.</title>
        <authorList>
            <consortium name="The Broad Institute Genomics Platform"/>
            <consortium name="The Broad Institute Genome Sequencing Center for Infectious Disease"/>
            <person name="Wu L."/>
            <person name="Ma J."/>
        </authorList>
    </citation>
    <scope>NUCLEOTIDE SEQUENCE [LARGE SCALE GENOMIC DNA]</scope>
    <source>
        <strain evidence="2">JCM 18304</strain>
    </source>
</reference>
<accession>A0ABP9RJ60</accession>
<dbReference type="EMBL" id="BAABJQ010000002">
    <property type="protein sequence ID" value="GAA5178755.1"/>
    <property type="molecule type" value="Genomic_DNA"/>
</dbReference>
<dbReference type="Proteomes" id="UP001501570">
    <property type="component" value="Unassembled WGS sequence"/>
</dbReference>
<evidence type="ECO:0000313" key="1">
    <source>
        <dbReference type="EMBL" id="GAA5178755.1"/>
    </source>
</evidence>
<comment type="caution">
    <text evidence="1">The sequence shown here is derived from an EMBL/GenBank/DDBJ whole genome shotgun (WGS) entry which is preliminary data.</text>
</comment>
<dbReference type="RefSeq" id="WP_345625950.1">
    <property type="nucleotide sequence ID" value="NZ_BAABJQ010000002.1"/>
</dbReference>
<organism evidence="1 2">
    <name type="scientific">Rugosimonospora acidiphila</name>
    <dbReference type="NCBI Taxonomy" id="556531"/>
    <lineage>
        <taxon>Bacteria</taxon>
        <taxon>Bacillati</taxon>
        <taxon>Actinomycetota</taxon>
        <taxon>Actinomycetes</taxon>
        <taxon>Micromonosporales</taxon>
        <taxon>Micromonosporaceae</taxon>
        <taxon>Rugosimonospora</taxon>
    </lineage>
</organism>
<keyword evidence="2" id="KW-1185">Reference proteome</keyword>